<evidence type="ECO:0000313" key="3">
    <source>
        <dbReference type="Proteomes" id="UP000237271"/>
    </source>
</evidence>
<dbReference type="InterPro" id="IPR036393">
    <property type="entry name" value="AceGlu_kinase-like_sf"/>
</dbReference>
<proteinExistence type="inferred from homology"/>
<dbReference type="GO" id="GO:0005829">
    <property type="term" value="C:cytosol"/>
    <property type="evidence" value="ECO:0007669"/>
    <property type="project" value="TreeGrafter"/>
</dbReference>
<dbReference type="AlphaFoldDB" id="A0A2P4XC38"/>
<gene>
    <name evidence="2" type="ORF">PHPALM_27645</name>
</gene>
<comment type="caution">
    <text evidence="2">The sequence shown here is derived from an EMBL/GenBank/DDBJ whole genome shotgun (WGS) entry which is preliminary data.</text>
</comment>
<evidence type="ECO:0000313" key="2">
    <source>
        <dbReference type="EMBL" id="POM63110.1"/>
    </source>
</evidence>
<accession>A0A2P4XC38</accession>
<dbReference type="PANTHER" id="PTHR21499">
    <property type="entry name" value="ASPARTATE KINASE"/>
    <property type="match status" value="1"/>
</dbReference>
<sequence>MSSSPWVVLKFGGTSVSTAARWRCICEQIRSHLESPSSPRVWVTISALSQITNKLTRALALASERGSSHTELATNIALQHFSLAYEVGLLPALEGVENSVELHERWQK</sequence>
<keyword evidence="3" id="KW-1185">Reference proteome</keyword>
<dbReference type="InterPro" id="IPR018042">
    <property type="entry name" value="Aspartate_kinase_CS"/>
</dbReference>
<dbReference type="GO" id="GO:0004072">
    <property type="term" value="F:aspartate kinase activity"/>
    <property type="evidence" value="ECO:0007669"/>
    <property type="project" value="InterPro"/>
</dbReference>
<dbReference type="Proteomes" id="UP000237271">
    <property type="component" value="Unassembled WGS sequence"/>
</dbReference>
<dbReference type="Gene3D" id="3.40.1160.10">
    <property type="entry name" value="Acetylglutamate kinase-like"/>
    <property type="match status" value="1"/>
</dbReference>
<dbReference type="EMBL" id="NCKW01015312">
    <property type="protein sequence ID" value="POM63110.1"/>
    <property type="molecule type" value="Genomic_DNA"/>
</dbReference>
<dbReference type="PANTHER" id="PTHR21499:SF59">
    <property type="entry name" value="ASPARTOKINASE"/>
    <property type="match status" value="1"/>
</dbReference>
<comment type="similarity">
    <text evidence="1">Belongs to the aspartokinase family.</text>
</comment>
<protein>
    <submittedName>
        <fullName evidence="2">Aspartokinase</fullName>
    </submittedName>
</protein>
<dbReference type="SUPFAM" id="SSF53633">
    <property type="entry name" value="Carbamate kinase-like"/>
    <property type="match status" value="1"/>
</dbReference>
<dbReference type="OrthoDB" id="4323675at2759"/>
<dbReference type="GO" id="GO:0009089">
    <property type="term" value="P:lysine biosynthetic process via diaminopimelate"/>
    <property type="evidence" value="ECO:0007669"/>
    <property type="project" value="TreeGrafter"/>
</dbReference>
<organism evidence="2 3">
    <name type="scientific">Phytophthora palmivora</name>
    <dbReference type="NCBI Taxonomy" id="4796"/>
    <lineage>
        <taxon>Eukaryota</taxon>
        <taxon>Sar</taxon>
        <taxon>Stramenopiles</taxon>
        <taxon>Oomycota</taxon>
        <taxon>Peronosporomycetes</taxon>
        <taxon>Peronosporales</taxon>
        <taxon>Peronosporaceae</taxon>
        <taxon>Phytophthora</taxon>
    </lineage>
</organism>
<feature type="non-terminal residue" evidence="2">
    <location>
        <position position="108"/>
    </location>
</feature>
<reference evidence="2 3" key="1">
    <citation type="journal article" date="2017" name="Genome Biol. Evol.">
        <title>Phytophthora megakarya and P. palmivora, closely related causal agents of cacao black pod rot, underwent increases in genome sizes and gene numbers by different mechanisms.</title>
        <authorList>
            <person name="Ali S.S."/>
            <person name="Shao J."/>
            <person name="Lary D.J."/>
            <person name="Kronmiller B."/>
            <person name="Shen D."/>
            <person name="Strem M.D."/>
            <person name="Amoako-Attah I."/>
            <person name="Akrofi A.Y."/>
            <person name="Begoude B.A."/>
            <person name="Ten Hoopen G.M."/>
            <person name="Coulibaly K."/>
            <person name="Kebe B.I."/>
            <person name="Melnick R.L."/>
            <person name="Guiltinan M.J."/>
            <person name="Tyler B.M."/>
            <person name="Meinhardt L.W."/>
            <person name="Bailey B.A."/>
        </authorList>
    </citation>
    <scope>NUCLEOTIDE SEQUENCE [LARGE SCALE GENOMIC DNA]</scope>
    <source>
        <strain evidence="3">sbr112.9</strain>
    </source>
</reference>
<name>A0A2P4XC38_9STRA</name>
<dbReference type="PROSITE" id="PS00324">
    <property type="entry name" value="ASPARTOKINASE"/>
    <property type="match status" value="1"/>
</dbReference>
<evidence type="ECO:0000256" key="1">
    <source>
        <dbReference type="ARBA" id="ARBA00010122"/>
    </source>
</evidence>
<dbReference type="GO" id="GO:0009090">
    <property type="term" value="P:homoserine biosynthetic process"/>
    <property type="evidence" value="ECO:0007669"/>
    <property type="project" value="TreeGrafter"/>
</dbReference>